<protein>
    <submittedName>
        <fullName evidence="2">Uncharacterized protein</fullName>
    </submittedName>
</protein>
<sequence length="211" mass="24058">MFEGYEGVISIHRAATRFCPVHASPRMFSDLHISAAQNSFCYQHPDFPTPASRLIASTLLFAFRSGTPDRFQHGDTRRLRSFFFFFFFGLEAASWFRRLRLLLFLVNAVTVGSVRSCFNELFSDISYLGPSFQDTGEIGLLVAKSISSLTQGDIVGPRKGIDCDSNCTMIGFEVRLSRFCDVWCYWWRGDEMTHMRKEVKISGRIFSPIGK</sequence>
<name>A0A6A6VKB8_9PLEO</name>
<keyword evidence="1" id="KW-1133">Transmembrane helix</keyword>
<dbReference type="EMBL" id="MU006565">
    <property type="protein sequence ID" value="KAF2749641.1"/>
    <property type="molecule type" value="Genomic_DNA"/>
</dbReference>
<evidence type="ECO:0000256" key="1">
    <source>
        <dbReference type="SAM" id="Phobius"/>
    </source>
</evidence>
<evidence type="ECO:0000313" key="2">
    <source>
        <dbReference type="EMBL" id="KAF2749641.1"/>
    </source>
</evidence>
<keyword evidence="1" id="KW-0472">Membrane</keyword>
<keyword evidence="1" id="KW-0812">Transmembrane</keyword>
<dbReference type="AlphaFoldDB" id="A0A6A6VKB8"/>
<accession>A0A6A6VKB8</accession>
<evidence type="ECO:0000313" key="3">
    <source>
        <dbReference type="Proteomes" id="UP000799440"/>
    </source>
</evidence>
<reference evidence="2" key="1">
    <citation type="journal article" date="2020" name="Stud. Mycol.">
        <title>101 Dothideomycetes genomes: a test case for predicting lifestyles and emergence of pathogens.</title>
        <authorList>
            <person name="Haridas S."/>
            <person name="Albert R."/>
            <person name="Binder M."/>
            <person name="Bloem J."/>
            <person name="Labutti K."/>
            <person name="Salamov A."/>
            <person name="Andreopoulos B."/>
            <person name="Baker S."/>
            <person name="Barry K."/>
            <person name="Bills G."/>
            <person name="Bluhm B."/>
            <person name="Cannon C."/>
            <person name="Castanera R."/>
            <person name="Culley D."/>
            <person name="Daum C."/>
            <person name="Ezra D."/>
            <person name="Gonzalez J."/>
            <person name="Henrissat B."/>
            <person name="Kuo A."/>
            <person name="Liang C."/>
            <person name="Lipzen A."/>
            <person name="Lutzoni F."/>
            <person name="Magnuson J."/>
            <person name="Mondo S."/>
            <person name="Nolan M."/>
            <person name="Ohm R."/>
            <person name="Pangilinan J."/>
            <person name="Park H.-J."/>
            <person name="Ramirez L."/>
            <person name="Alfaro M."/>
            <person name="Sun H."/>
            <person name="Tritt A."/>
            <person name="Yoshinaga Y."/>
            <person name="Zwiers L.-H."/>
            <person name="Turgeon B."/>
            <person name="Goodwin S."/>
            <person name="Spatafora J."/>
            <person name="Crous P."/>
            <person name="Grigoriev I."/>
        </authorList>
    </citation>
    <scope>NUCLEOTIDE SEQUENCE</scope>
    <source>
        <strain evidence="2">CBS 119925</strain>
    </source>
</reference>
<keyword evidence="3" id="KW-1185">Reference proteome</keyword>
<dbReference type="Proteomes" id="UP000799440">
    <property type="component" value="Unassembled WGS sequence"/>
</dbReference>
<organism evidence="2 3">
    <name type="scientific">Sporormia fimetaria CBS 119925</name>
    <dbReference type="NCBI Taxonomy" id="1340428"/>
    <lineage>
        <taxon>Eukaryota</taxon>
        <taxon>Fungi</taxon>
        <taxon>Dikarya</taxon>
        <taxon>Ascomycota</taxon>
        <taxon>Pezizomycotina</taxon>
        <taxon>Dothideomycetes</taxon>
        <taxon>Pleosporomycetidae</taxon>
        <taxon>Pleosporales</taxon>
        <taxon>Sporormiaceae</taxon>
        <taxon>Sporormia</taxon>
    </lineage>
</organism>
<proteinExistence type="predicted"/>
<feature type="transmembrane region" description="Helical" evidence="1">
    <location>
        <begin position="79"/>
        <end position="96"/>
    </location>
</feature>
<gene>
    <name evidence="2" type="ORF">M011DRAFT_272416</name>
</gene>